<feature type="non-terminal residue" evidence="2">
    <location>
        <position position="1"/>
    </location>
</feature>
<dbReference type="Proteomes" id="UP000543556">
    <property type="component" value="Unassembled WGS sequence"/>
</dbReference>
<comment type="caution">
    <text evidence="2">The sequence shown here is derived from an EMBL/GenBank/DDBJ whole genome shotgun (WGS) entry which is preliminary data.</text>
</comment>
<sequence>TDGNVETWTVGANSGIATAAWFGSYQGNGPEWVNQDITINGVYYPNIDGNQLAGSNWAAVMNAAAGNPAYPVNPLTAPPASMLSQTAPLVAGTNDPLAGSGVPVQQQPNAGDSQTQAPAAPAQPAPKPTHAPAPPAVPTQMPVVPPVTPAPPKAPPGG</sequence>
<evidence type="ECO:0000256" key="1">
    <source>
        <dbReference type="SAM" id="MobiDB-lite"/>
    </source>
</evidence>
<reference evidence="2 3" key="1">
    <citation type="submission" date="2020-02" db="EMBL/GenBank/DDBJ databases">
        <title>Genome sequence of strain AETb3-4.</title>
        <authorList>
            <person name="Gao J."/>
            <person name="Zhang X."/>
        </authorList>
    </citation>
    <scope>NUCLEOTIDE SEQUENCE [LARGE SCALE GENOMIC DNA]</scope>
    <source>
        <strain evidence="2 3">AETb3-4</strain>
    </source>
</reference>
<organism evidence="2 3">
    <name type="scientific">Arthrobacter wenxiniae</name>
    <dbReference type="NCBI Taxonomy" id="2713570"/>
    <lineage>
        <taxon>Bacteria</taxon>
        <taxon>Bacillati</taxon>
        <taxon>Actinomycetota</taxon>
        <taxon>Actinomycetes</taxon>
        <taxon>Micrococcales</taxon>
        <taxon>Micrococcaceae</taxon>
        <taxon>Arthrobacter</taxon>
    </lineage>
</organism>
<feature type="region of interest" description="Disordered" evidence="1">
    <location>
        <begin position="86"/>
        <end position="158"/>
    </location>
</feature>
<protein>
    <submittedName>
        <fullName evidence="2">Uncharacterized protein</fullName>
    </submittedName>
</protein>
<dbReference type="AlphaFoldDB" id="A0A7Y7LYH7"/>
<dbReference type="EMBL" id="JAAMFM010000009">
    <property type="protein sequence ID" value="NVM94957.1"/>
    <property type="molecule type" value="Genomic_DNA"/>
</dbReference>
<feature type="compositionally biased region" description="Pro residues" evidence="1">
    <location>
        <begin position="121"/>
        <end position="158"/>
    </location>
</feature>
<proteinExistence type="predicted"/>
<feature type="compositionally biased region" description="Polar residues" evidence="1">
    <location>
        <begin position="103"/>
        <end position="113"/>
    </location>
</feature>
<evidence type="ECO:0000313" key="3">
    <source>
        <dbReference type="Proteomes" id="UP000543556"/>
    </source>
</evidence>
<name>A0A7Y7LYH7_9MICC</name>
<accession>A0A7Y7LYH7</accession>
<evidence type="ECO:0000313" key="2">
    <source>
        <dbReference type="EMBL" id="NVM94957.1"/>
    </source>
</evidence>
<gene>
    <name evidence="2" type="ORF">G6034_08530</name>
</gene>
<keyword evidence="3" id="KW-1185">Reference proteome</keyword>